<dbReference type="EMBL" id="JASHIF010000005">
    <property type="protein sequence ID" value="MDI9858950.1"/>
    <property type="molecule type" value="Genomic_DNA"/>
</dbReference>
<evidence type="ECO:0000313" key="4">
    <source>
        <dbReference type="Proteomes" id="UP001236507"/>
    </source>
</evidence>
<dbReference type="SMART" id="SM00320">
    <property type="entry name" value="WD40"/>
    <property type="match status" value="4"/>
</dbReference>
<name>A0ABT6Y5V9_9BACT</name>
<protein>
    <recommendedName>
        <fullName evidence="5">WD40 repeat domain-containing protein</fullName>
    </recommendedName>
</protein>
<dbReference type="Gene3D" id="2.130.10.10">
    <property type="entry name" value="YVTN repeat-like/Quinoprotein amine dehydrogenase"/>
    <property type="match status" value="1"/>
</dbReference>
<feature type="non-terminal residue" evidence="3">
    <location>
        <position position="339"/>
    </location>
</feature>
<evidence type="ECO:0000313" key="3">
    <source>
        <dbReference type="EMBL" id="MDI9858950.1"/>
    </source>
</evidence>
<dbReference type="InterPro" id="IPR011047">
    <property type="entry name" value="Quinoprotein_ADH-like_sf"/>
</dbReference>
<accession>A0ABT6Y5V9</accession>
<keyword evidence="1" id="KW-0175">Coiled coil</keyword>
<dbReference type="InterPro" id="IPR015943">
    <property type="entry name" value="WD40/YVTN_repeat-like_dom_sf"/>
</dbReference>
<dbReference type="PANTHER" id="PTHR19879:SF9">
    <property type="entry name" value="TRANSCRIPTION INITIATION FACTOR TFIID SUBUNIT 5"/>
    <property type="match status" value="1"/>
</dbReference>
<dbReference type="PANTHER" id="PTHR19879">
    <property type="entry name" value="TRANSCRIPTION INITIATION FACTOR TFIID"/>
    <property type="match status" value="1"/>
</dbReference>
<proteinExistence type="predicted"/>
<dbReference type="InterPro" id="IPR001680">
    <property type="entry name" value="WD40_rpt"/>
</dbReference>
<evidence type="ECO:0008006" key="5">
    <source>
        <dbReference type="Google" id="ProtNLM"/>
    </source>
</evidence>
<sequence>MRIALITLSILLNIVALAQKPSKKPKRISFEQKIQVADKLFKEGKTIESIQSYNIARILAGTDNAKHTVVDKRIEAVFKAIEKQKEEALQNEQKAKLAETKAKKSEQKAQKATNNAKALFVASEAGKVNPIQGLRLIEKVMPWTNDTNRINTIKEAKEEIFRHSNNHQFQEKRRYTKTTDVTFSQDSQWLITKDVNKNSKVWSVQTGKHPDFLKDEKNIDDANFSEDSQWLITRDVNFNYKVWSVQTGKCPDFFKDEKIIIDANFTPNSQWLITRDVNFNSKVWSVQTGKYYDFLKDEKIIRYANFSPNSQWLITTDDNFNSKVWSVQTGKYYDFLKDE</sequence>
<comment type="caution">
    <text evidence="3">The sequence shown here is derived from an EMBL/GenBank/DDBJ whole genome shotgun (WGS) entry which is preliminary data.</text>
</comment>
<keyword evidence="4" id="KW-1185">Reference proteome</keyword>
<dbReference type="Proteomes" id="UP001236507">
    <property type="component" value="Unassembled WGS sequence"/>
</dbReference>
<gene>
    <name evidence="3" type="ORF">QM524_07010</name>
</gene>
<dbReference type="SUPFAM" id="SSF50998">
    <property type="entry name" value="Quinoprotein alcohol dehydrogenase-like"/>
    <property type="match status" value="1"/>
</dbReference>
<organism evidence="3 4">
    <name type="scientific">Flectobacillus roseus</name>
    <dbReference type="NCBI Taxonomy" id="502259"/>
    <lineage>
        <taxon>Bacteria</taxon>
        <taxon>Pseudomonadati</taxon>
        <taxon>Bacteroidota</taxon>
        <taxon>Cytophagia</taxon>
        <taxon>Cytophagales</taxon>
        <taxon>Flectobacillaceae</taxon>
        <taxon>Flectobacillus</taxon>
    </lineage>
</organism>
<feature type="coiled-coil region" evidence="1">
    <location>
        <begin position="78"/>
        <end position="115"/>
    </location>
</feature>
<evidence type="ECO:0000256" key="1">
    <source>
        <dbReference type="SAM" id="Coils"/>
    </source>
</evidence>
<feature type="chain" id="PRO_5045133224" description="WD40 repeat domain-containing protein" evidence="2">
    <location>
        <begin position="19"/>
        <end position="339"/>
    </location>
</feature>
<keyword evidence="2" id="KW-0732">Signal</keyword>
<evidence type="ECO:0000256" key="2">
    <source>
        <dbReference type="SAM" id="SignalP"/>
    </source>
</evidence>
<reference evidence="3 4" key="1">
    <citation type="submission" date="2023-05" db="EMBL/GenBank/DDBJ databases">
        <title>Novel species of genus Flectobacillus isolated from stream in China.</title>
        <authorList>
            <person name="Lu H."/>
        </authorList>
    </citation>
    <scope>NUCLEOTIDE SEQUENCE [LARGE SCALE GENOMIC DNA]</scope>
    <source>
        <strain evidence="3 4">KCTC 42575</strain>
    </source>
</reference>
<dbReference type="RefSeq" id="WP_283344025.1">
    <property type="nucleotide sequence ID" value="NZ_JASHIF010000005.1"/>
</dbReference>
<feature type="signal peptide" evidence="2">
    <location>
        <begin position="1"/>
        <end position="18"/>
    </location>
</feature>